<dbReference type="OrthoDB" id="291795at2"/>
<evidence type="ECO:0008006" key="4">
    <source>
        <dbReference type="Google" id="ProtNLM"/>
    </source>
</evidence>
<evidence type="ECO:0000313" key="2">
    <source>
        <dbReference type="EMBL" id="AWM39150.1"/>
    </source>
</evidence>
<accession>A0A2Z3HD05</accession>
<organism evidence="2 3">
    <name type="scientific">Gemmata obscuriglobus</name>
    <dbReference type="NCBI Taxonomy" id="114"/>
    <lineage>
        <taxon>Bacteria</taxon>
        <taxon>Pseudomonadati</taxon>
        <taxon>Planctomycetota</taxon>
        <taxon>Planctomycetia</taxon>
        <taxon>Gemmatales</taxon>
        <taxon>Gemmataceae</taxon>
        <taxon>Gemmata</taxon>
    </lineage>
</organism>
<keyword evidence="3" id="KW-1185">Reference proteome</keyword>
<evidence type="ECO:0000313" key="3">
    <source>
        <dbReference type="Proteomes" id="UP000245802"/>
    </source>
</evidence>
<protein>
    <recommendedName>
        <fullName evidence="4">IS66 family transposase</fullName>
    </recommendedName>
</protein>
<gene>
    <name evidence="2" type="ORF">C1280_20615</name>
</gene>
<feature type="compositionally biased region" description="Basic and acidic residues" evidence="1">
    <location>
        <begin position="71"/>
        <end position="86"/>
    </location>
</feature>
<dbReference type="AlphaFoldDB" id="A0A2Z3HD05"/>
<feature type="compositionally biased region" description="Basic and acidic residues" evidence="1">
    <location>
        <begin position="48"/>
        <end position="60"/>
    </location>
</feature>
<proteinExistence type="predicted"/>
<dbReference type="EMBL" id="CP025958">
    <property type="protein sequence ID" value="AWM39150.1"/>
    <property type="molecule type" value="Genomic_DNA"/>
</dbReference>
<evidence type="ECO:0000256" key="1">
    <source>
        <dbReference type="SAM" id="MobiDB-lite"/>
    </source>
</evidence>
<name>A0A2Z3HD05_9BACT</name>
<sequence>MDATTLAPDAPLPDDVPTLQAMVRELLTELQKLRAENAELKTKLDAALKHRFGRRSERRTPPPVPAAQKPPRRDEHGRSPLPEHLERREVVHDLTAAEKLCPCCGRPRACIGE</sequence>
<dbReference type="KEGG" id="gog:C1280_20615"/>
<dbReference type="RefSeq" id="WP_010036953.1">
    <property type="nucleotide sequence ID" value="NZ_CP025958.1"/>
</dbReference>
<reference evidence="2 3" key="1">
    <citation type="submission" date="2018-01" db="EMBL/GenBank/DDBJ databases">
        <title>G. obscuriglobus.</title>
        <authorList>
            <person name="Franke J."/>
            <person name="Blomberg W."/>
            <person name="Selmecki A."/>
        </authorList>
    </citation>
    <scope>NUCLEOTIDE SEQUENCE [LARGE SCALE GENOMIC DNA]</scope>
    <source>
        <strain evidence="2 3">DSM 5831</strain>
    </source>
</reference>
<feature type="region of interest" description="Disordered" evidence="1">
    <location>
        <begin position="48"/>
        <end position="86"/>
    </location>
</feature>
<dbReference type="Proteomes" id="UP000245802">
    <property type="component" value="Chromosome"/>
</dbReference>